<keyword evidence="2" id="KW-1185">Reference proteome</keyword>
<protein>
    <submittedName>
        <fullName evidence="1">Uncharacterized protein</fullName>
    </submittedName>
</protein>
<proteinExistence type="predicted"/>
<evidence type="ECO:0000313" key="2">
    <source>
        <dbReference type="Proteomes" id="UP001419268"/>
    </source>
</evidence>
<evidence type="ECO:0000313" key="1">
    <source>
        <dbReference type="EMBL" id="KAK9105104.1"/>
    </source>
</evidence>
<gene>
    <name evidence="1" type="ORF">Scep_021948</name>
</gene>
<accession>A0AAP0I292</accession>
<dbReference type="Proteomes" id="UP001419268">
    <property type="component" value="Unassembled WGS sequence"/>
</dbReference>
<dbReference type="EMBL" id="JBBNAG010000009">
    <property type="protein sequence ID" value="KAK9105104.1"/>
    <property type="molecule type" value="Genomic_DNA"/>
</dbReference>
<comment type="caution">
    <text evidence="1">The sequence shown here is derived from an EMBL/GenBank/DDBJ whole genome shotgun (WGS) entry which is preliminary data.</text>
</comment>
<organism evidence="1 2">
    <name type="scientific">Stephania cephalantha</name>
    <dbReference type="NCBI Taxonomy" id="152367"/>
    <lineage>
        <taxon>Eukaryota</taxon>
        <taxon>Viridiplantae</taxon>
        <taxon>Streptophyta</taxon>
        <taxon>Embryophyta</taxon>
        <taxon>Tracheophyta</taxon>
        <taxon>Spermatophyta</taxon>
        <taxon>Magnoliopsida</taxon>
        <taxon>Ranunculales</taxon>
        <taxon>Menispermaceae</taxon>
        <taxon>Menispermoideae</taxon>
        <taxon>Cissampelideae</taxon>
        <taxon>Stephania</taxon>
    </lineage>
</organism>
<dbReference type="AlphaFoldDB" id="A0AAP0I292"/>
<reference evidence="1 2" key="1">
    <citation type="submission" date="2024-01" db="EMBL/GenBank/DDBJ databases">
        <title>Genome assemblies of Stephania.</title>
        <authorList>
            <person name="Yang L."/>
        </authorList>
    </citation>
    <scope>NUCLEOTIDE SEQUENCE [LARGE SCALE GENOMIC DNA]</scope>
    <source>
        <strain evidence="1">JXDWG</strain>
        <tissue evidence="1">Leaf</tissue>
    </source>
</reference>
<sequence>MRRIEVVDIEGSRISVQGNPRNGRARTRITNLRWFDSSEPKDDRKGRRKLNDFC</sequence>
<name>A0AAP0I292_9MAGN</name>